<dbReference type="PRINTS" id="PR00990">
    <property type="entry name" value="RIBOKINASE"/>
</dbReference>
<feature type="binding site" evidence="12">
    <location>
        <begin position="269"/>
        <end position="270"/>
    </location>
    <ligand>
        <name>ATP</name>
        <dbReference type="ChEBI" id="CHEBI:30616"/>
    </ligand>
</feature>
<dbReference type="PROSITE" id="PS00584">
    <property type="entry name" value="PFKB_KINASES_2"/>
    <property type="match status" value="1"/>
</dbReference>
<dbReference type="Proteomes" id="UP000035929">
    <property type="component" value="Unassembled WGS sequence"/>
</dbReference>
<feature type="binding site" evidence="12">
    <location>
        <position position="303"/>
    </location>
    <ligand>
        <name>K(+)</name>
        <dbReference type="ChEBI" id="CHEBI:29103"/>
    </ligand>
</feature>
<evidence type="ECO:0000313" key="14">
    <source>
        <dbReference type="EMBL" id="KMO29720.1"/>
    </source>
</evidence>
<feature type="binding site" evidence="12">
    <location>
        <position position="300"/>
    </location>
    <ligand>
        <name>K(+)</name>
        <dbReference type="ChEBI" id="CHEBI:29103"/>
    </ligand>
</feature>
<comment type="subunit">
    <text evidence="12">Homodimer.</text>
</comment>
<feature type="binding site" evidence="12">
    <location>
        <position position="266"/>
    </location>
    <ligand>
        <name>K(+)</name>
        <dbReference type="ChEBI" id="CHEBI:29103"/>
    </ligand>
</feature>
<feature type="binding site" evidence="12">
    <location>
        <position position="150"/>
    </location>
    <ligand>
        <name>substrate</name>
    </ligand>
</feature>
<dbReference type="PANTHER" id="PTHR10584:SF166">
    <property type="entry name" value="RIBOKINASE"/>
    <property type="match status" value="1"/>
</dbReference>
<evidence type="ECO:0000313" key="15">
    <source>
        <dbReference type="Proteomes" id="UP000035929"/>
    </source>
</evidence>
<keyword evidence="6 12" id="KW-0547">Nucleotide-binding</keyword>
<dbReference type="Gene3D" id="3.40.1190.20">
    <property type="match status" value="1"/>
</dbReference>
<keyword evidence="11 12" id="KW-0119">Carbohydrate metabolism</keyword>
<evidence type="ECO:0000256" key="1">
    <source>
        <dbReference type="ARBA" id="ARBA00005380"/>
    </source>
</evidence>
<feature type="binding site" evidence="12">
    <location>
        <position position="194"/>
    </location>
    <ligand>
        <name>ATP</name>
        <dbReference type="ChEBI" id="CHEBI:30616"/>
    </ligand>
</feature>
<dbReference type="InterPro" id="IPR029056">
    <property type="entry name" value="Ribokinase-like"/>
</dbReference>
<dbReference type="AlphaFoldDB" id="A0A0J6S3F5"/>
<dbReference type="InterPro" id="IPR011611">
    <property type="entry name" value="PfkB_dom"/>
</dbReference>
<feature type="domain" description="Carbohydrate kinase PfkB" evidence="13">
    <location>
        <begin position="15"/>
        <end position="312"/>
    </location>
</feature>
<proteinExistence type="inferred from homology"/>
<comment type="cofactor">
    <cofactor evidence="12">
        <name>Mg(2+)</name>
        <dbReference type="ChEBI" id="CHEBI:18420"/>
    </cofactor>
    <text evidence="12">Requires a divalent cation, most likely magnesium in vivo, as an electrophilic catalyst to aid phosphoryl group transfer. It is the chelate of the metal and the nucleotide that is the actual substrate.</text>
</comment>
<dbReference type="OrthoDB" id="9813569at2"/>
<dbReference type="SUPFAM" id="SSF53613">
    <property type="entry name" value="Ribokinase-like"/>
    <property type="match status" value="1"/>
</dbReference>
<dbReference type="Pfam" id="PF00294">
    <property type="entry name" value="PfkB"/>
    <property type="match status" value="1"/>
</dbReference>
<reference evidence="14 15" key="1">
    <citation type="submission" date="2015-03" db="EMBL/GenBank/DDBJ databases">
        <title>Genome sequencing of Methylobacterium aquaticum DSM16371 type strain.</title>
        <authorList>
            <person name="Chaudhry V."/>
            <person name="Patil P.B."/>
        </authorList>
    </citation>
    <scope>NUCLEOTIDE SEQUENCE [LARGE SCALE GENOMIC DNA]</scope>
    <source>
        <strain evidence="14 15">DSM 16371</strain>
    </source>
</reference>
<comment type="subcellular location">
    <subcellularLocation>
        <location evidence="12">Cytoplasm</location>
    </subcellularLocation>
</comment>
<dbReference type="InterPro" id="IPR002173">
    <property type="entry name" value="Carboh/pur_kinase_PfkB_CS"/>
</dbReference>
<evidence type="ECO:0000256" key="5">
    <source>
        <dbReference type="ARBA" id="ARBA00022723"/>
    </source>
</evidence>
<keyword evidence="12" id="KW-0963">Cytoplasm</keyword>
<keyword evidence="4 12" id="KW-0808">Transferase</keyword>
<keyword evidence="9 12" id="KW-0460">Magnesium</keyword>
<comment type="function">
    <text evidence="12">Catalyzes the phosphorylation of ribose at O-5 in a reaction requiring ATP and magnesium. The resulting D-ribose-5-phosphate can then be used either for sythesis of nucleotides, histidine, and tryptophan, or as a component of the pentose phosphate pathway.</text>
</comment>
<keyword evidence="5 12" id="KW-0479">Metal-binding</keyword>
<organism evidence="14 15">
    <name type="scientific">Methylobacterium aquaticum</name>
    <dbReference type="NCBI Taxonomy" id="270351"/>
    <lineage>
        <taxon>Bacteria</taxon>
        <taxon>Pseudomonadati</taxon>
        <taxon>Pseudomonadota</taxon>
        <taxon>Alphaproteobacteria</taxon>
        <taxon>Hyphomicrobiales</taxon>
        <taxon>Methylobacteriaceae</taxon>
        <taxon>Methylobacterium</taxon>
    </lineage>
</organism>
<sequence>MSVEGSIEWAADPALFVLGSFVVACSATVERLPRAGESLRAQAFLVEPGGKGLNLAVGARRLGATVDGLLAIGDDVLAALAAPALARAGLPAGMLHRVPGPTGAGIGFTDAAGENCLAVHPGANARLGPAEVRAAADRIGRAALVLAQFEAGDDVVAETFRIARAAGVPTLLNPSPFRMPSPEILGRTGILVVNAVEATAFGTALDVPVPEGAAEPGHLDVLAEALLARGPDLVVVTLGAGGALAFRTGHPALAQPAFAVNAVDTLGAGDAFTAGLAVGLAAGRPLPESLRLAAACGACVVRRKGVFDALPDRAAIAALLAGTA</sequence>
<accession>A0A0J6S3F5</accession>
<feature type="binding site" evidence="12">
    <location>
        <position position="270"/>
    </location>
    <ligand>
        <name>substrate</name>
    </ligand>
</feature>
<evidence type="ECO:0000256" key="8">
    <source>
        <dbReference type="ARBA" id="ARBA00022840"/>
    </source>
</evidence>
<evidence type="ECO:0000256" key="7">
    <source>
        <dbReference type="ARBA" id="ARBA00022777"/>
    </source>
</evidence>
<feature type="binding site" evidence="12">
    <location>
        <begin position="50"/>
        <end position="54"/>
    </location>
    <ligand>
        <name>substrate</name>
    </ligand>
</feature>
<comment type="similarity">
    <text evidence="1">Belongs to the carbohydrate kinase pfkB family.</text>
</comment>
<dbReference type="GO" id="GO:0019303">
    <property type="term" value="P:D-ribose catabolic process"/>
    <property type="evidence" value="ECO:0007669"/>
    <property type="project" value="UniProtKB-UniRule"/>
</dbReference>
<dbReference type="GO" id="GO:0046872">
    <property type="term" value="F:metal ion binding"/>
    <property type="evidence" value="ECO:0007669"/>
    <property type="project" value="UniProtKB-KW"/>
</dbReference>
<evidence type="ECO:0000256" key="11">
    <source>
        <dbReference type="ARBA" id="ARBA00023277"/>
    </source>
</evidence>
<comment type="similarity">
    <text evidence="12">Belongs to the carbohydrate kinase PfkB family. Ribokinase subfamily.</text>
</comment>
<comment type="caution">
    <text evidence="12">Lacks conserved residue(s) required for the propagation of feature annotation.</text>
</comment>
<dbReference type="UniPathway" id="UPA00916">
    <property type="reaction ID" value="UER00889"/>
</dbReference>
<comment type="activity regulation">
    <text evidence="12">Activated by a monovalent cation that binds near, but not in, the active site. The most likely occupant of the site in vivo is potassium. Ion binding induces a conformational change that may alter substrate affinity.</text>
</comment>
<dbReference type="GO" id="GO:0005524">
    <property type="term" value="F:ATP binding"/>
    <property type="evidence" value="ECO:0007669"/>
    <property type="project" value="UniProtKB-UniRule"/>
</dbReference>
<evidence type="ECO:0000256" key="6">
    <source>
        <dbReference type="ARBA" id="ARBA00022741"/>
    </source>
</evidence>
<dbReference type="HAMAP" id="MF_01987">
    <property type="entry name" value="Ribokinase"/>
    <property type="match status" value="1"/>
</dbReference>
<dbReference type="InterPro" id="IPR011877">
    <property type="entry name" value="Ribokinase"/>
</dbReference>
<feature type="active site" description="Proton acceptor" evidence="12">
    <location>
        <position position="270"/>
    </location>
</feature>
<dbReference type="CDD" id="cd01174">
    <property type="entry name" value="ribokinase"/>
    <property type="match status" value="1"/>
</dbReference>
<feature type="binding site" evidence="12">
    <location>
        <position position="264"/>
    </location>
    <ligand>
        <name>K(+)</name>
        <dbReference type="ChEBI" id="CHEBI:29103"/>
    </ligand>
</feature>
<feature type="binding site" evidence="12">
    <location>
        <position position="305"/>
    </location>
    <ligand>
        <name>K(+)</name>
        <dbReference type="ChEBI" id="CHEBI:29103"/>
    </ligand>
</feature>
<dbReference type="RefSeq" id="WP_048466279.1">
    <property type="nucleotide sequence ID" value="NZ_LABX01000196.1"/>
</dbReference>
<keyword evidence="8 12" id="KW-0067">ATP-binding</keyword>
<dbReference type="GO" id="GO:0005737">
    <property type="term" value="C:cytoplasm"/>
    <property type="evidence" value="ECO:0007669"/>
    <property type="project" value="UniProtKB-SubCell"/>
</dbReference>
<evidence type="ECO:0000259" key="13">
    <source>
        <dbReference type="Pfam" id="PF00294"/>
    </source>
</evidence>
<evidence type="ECO:0000256" key="2">
    <source>
        <dbReference type="ARBA" id="ARBA00012035"/>
    </source>
</evidence>
<dbReference type="PANTHER" id="PTHR10584">
    <property type="entry name" value="SUGAR KINASE"/>
    <property type="match status" value="1"/>
</dbReference>
<evidence type="ECO:0000256" key="3">
    <source>
        <dbReference type="ARBA" id="ARBA00016943"/>
    </source>
</evidence>
<dbReference type="GO" id="GO:0004747">
    <property type="term" value="F:ribokinase activity"/>
    <property type="evidence" value="ECO:0007669"/>
    <property type="project" value="UniProtKB-UniRule"/>
</dbReference>
<comment type="pathway">
    <text evidence="12">Carbohydrate metabolism; D-ribose degradation; D-ribose 5-phosphate from beta-D-ribopyranose: step 2/2.</text>
</comment>
<dbReference type="EC" id="2.7.1.15" evidence="2 12"/>
<keyword evidence="10 12" id="KW-0630">Potassium</keyword>
<dbReference type="PATRIC" id="fig|270351.6.peg.2690"/>
<keyword evidence="7 12" id="KW-0418">Kinase</keyword>
<protein>
    <recommendedName>
        <fullName evidence="3 12">Ribokinase</fullName>
        <shortName evidence="12">RK</shortName>
        <ecNumber evidence="2 12">2.7.1.15</ecNumber>
    </recommendedName>
</protein>
<dbReference type="EMBL" id="LABX01000196">
    <property type="protein sequence ID" value="KMO29720.1"/>
    <property type="molecule type" value="Genomic_DNA"/>
</dbReference>
<feature type="binding site" evidence="12">
    <location>
        <begin position="237"/>
        <end position="242"/>
    </location>
    <ligand>
        <name>ATP</name>
        <dbReference type="ChEBI" id="CHEBI:30616"/>
    </ligand>
</feature>
<gene>
    <name evidence="12" type="primary">rbsK</name>
    <name evidence="14" type="ORF">VP06_23875</name>
</gene>
<evidence type="ECO:0000256" key="10">
    <source>
        <dbReference type="ARBA" id="ARBA00022958"/>
    </source>
</evidence>
<dbReference type="InterPro" id="IPR002139">
    <property type="entry name" value="Ribo/fructo_kinase"/>
</dbReference>
<comment type="catalytic activity">
    <reaction evidence="12">
        <text>D-ribose + ATP = D-ribose 5-phosphate + ADP + H(+)</text>
        <dbReference type="Rhea" id="RHEA:13697"/>
        <dbReference type="ChEBI" id="CHEBI:15378"/>
        <dbReference type="ChEBI" id="CHEBI:30616"/>
        <dbReference type="ChEBI" id="CHEBI:47013"/>
        <dbReference type="ChEBI" id="CHEBI:78346"/>
        <dbReference type="ChEBI" id="CHEBI:456216"/>
        <dbReference type="EC" id="2.7.1.15"/>
    </reaction>
</comment>
<name>A0A0J6S3F5_9HYPH</name>
<evidence type="ECO:0000256" key="9">
    <source>
        <dbReference type="ARBA" id="ARBA00022842"/>
    </source>
</evidence>
<evidence type="ECO:0000256" key="12">
    <source>
        <dbReference type="HAMAP-Rule" id="MF_01987"/>
    </source>
</evidence>
<evidence type="ECO:0000256" key="4">
    <source>
        <dbReference type="ARBA" id="ARBA00022679"/>
    </source>
</evidence>
<comment type="caution">
    <text evidence="14">The sequence shown here is derived from an EMBL/GenBank/DDBJ whole genome shotgun (WGS) entry which is preliminary data.</text>
</comment>